<evidence type="ECO:0000256" key="7">
    <source>
        <dbReference type="ARBA" id="ARBA00023211"/>
    </source>
</evidence>
<proteinExistence type="inferred from homology"/>
<dbReference type="InterPro" id="IPR029066">
    <property type="entry name" value="PLP-binding_barrel"/>
</dbReference>
<accession>A0ABY8EUM8</accession>
<evidence type="ECO:0000256" key="8">
    <source>
        <dbReference type="ARBA" id="ARBA00048809"/>
    </source>
</evidence>
<evidence type="ECO:0000256" key="3">
    <source>
        <dbReference type="ARBA" id="ARBA00001967"/>
    </source>
</evidence>
<keyword evidence="13" id="KW-1185">Reference proteome</keyword>
<dbReference type="SUPFAM" id="SSF111321">
    <property type="entry name" value="AF1104-like"/>
    <property type="match status" value="2"/>
</dbReference>
<dbReference type="SUPFAM" id="SSF51419">
    <property type="entry name" value="PLP-binding barrel"/>
    <property type="match status" value="1"/>
</dbReference>
<dbReference type="EMBL" id="CP046237">
    <property type="protein sequence ID" value="WFD49306.1"/>
    <property type="molecule type" value="Genomic_DNA"/>
</dbReference>
<sequence length="773" mass="85715">MVYSAPVPAYNTGVQNSFAYESALHRWPAILTQAIDAMYRHCHSLSQQSQQAAVDEGKAIIERIAKLKYDITHDRPLEALGVTKDNAAHLADGYRAPPTDAYDAWIHEAHPTWFNAVWLYAECYLYRYLRHLFDTSTHWQSYDPFFQTKSDTFLASEAGIHACAKLIQELLEKNATHAVHDPATNVIFDELVSSSLWGNATDLSLLTNLNYADLQKLQATSAEHRKEKQQFVLVNQLADAWDAMRSMDHGRVDIVLDNAGFELVTDLVLADWLLTLRGTIPRASKERAADVRGRLDAVRSRIDQAAQKSSRTPPSLLAVSKLQPPSDVMAAFEAGQRHFGENYAQELVEKAHVLPQSIKWHLIGGLQSNKAKILAPIPNLYAVESIDSEKLATSLEKALAKPENELRRTYPLHVYLQVNTSSEEGKSGVAPMTEAWDGSAPEPPLLVLAKHILLRCPHLRLAGLMTIGALANSQQSRDAHHNPDFEALVSTRSNLLQALRKDSDLQAEVHKTAYWSPDGSAHDVYTSLFGNEPDALELSMGMSADLETAVAYGSGHVRIGSDCFGPRSSNQDAAKVREQDIQRVADVPLVQEVVFHTKNMPWFVSDTCVPDVWYTIEQLCTTSMKDPAPVQAMAKRWKAHFDEKRFRLQMPHDAPLGADAGELSDFWTMPSGYGAMPELAPALLTQLASSGLVIFKGDLNYRKLTQDAEWPADTPFVTALGPLAGHFPILALRTCKAEVCVGLQAGQAAALDRQDPKWRTNGHWAVMQFAARP</sequence>
<dbReference type="Pfam" id="PF01168">
    <property type="entry name" value="Ala_racemase_N"/>
    <property type="match status" value="1"/>
</dbReference>
<dbReference type="Gene3D" id="3.20.20.10">
    <property type="entry name" value="Alanine racemase"/>
    <property type="match status" value="1"/>
</dbReference>
<dbReference type="InterPro" id="IPR036075">
    <property type="entry name" value="ARMT-1-like_metal-bd_sf"/>
</dbReference>
<evidence type="ECO:0000259" key="10">
    <source>
        <dbReference type="Pfam" id="PF01168"/>
    </source>
</evidence>
<feature type="domain" description="Damage-control phosphatase ARMT1-like metal-binding" evidence="11">
    <location>
        <begin position="25"/>
        <end position="278"/>
    </location>
</feature>
<gene>
    <name evidence="12" type="ORF">GLX27_003986</name>
</gene>
<dbReference type="CDD" id="cd06822">
    <property type="entry name" value="PLPDE_III_YBL036c_euk"/>
    <property type="match status" value="1"/>
</dbReference>
<evidence type="ECO:0000256" key="1">
    <source>
        <dbReference type="ARBA" id="ARBA00001326"/>
    </source>
</evidence>
<feature type="modified residue" description="N6-(pyridoxal phosphate)lysine" evidence="9">
    <location>
        <position position="321"/>
    </location>
</feature>
<feature type="domain" description="Alanine racemase N-terminal" evidence="10">
    <location>
        <begin position="295"/>
        <end position="496"/>
    </location>
</feature>
<feature type="domain" description="Damage-control phosphatase ARMT1-like metal-binding" evidence="11">
    <location>
        <begin position="590"/>
        <end position="749"/>
    </location>
</feature>
<dbReference type="InterPro" id="IPR039763">
    <property type="entry name" value="ARMT1"/>
</dbReference>
<evidence type="ECO:0000256" key="4">
    <source>
        <dbReference type="ARBA" id="ARBA00009519"/>
    </source>
</evidence>
<comment type="cofactor">
    <cofactor evidence="3">
        <name>Ni(2+)</name>
        <dbReference type="ChEBI" id="CHEBI:49786"/>
    </cofactor>
</comment>
<evidence type="ECO:0000256" key="6">
    <source>
        <dbReference type="ARBA" id="ARBA00022801"/>
    </source>
</evidence>
<organism evidence="12 13">
    <name type="scientific">Malassezia furfur</name>
    <name type="common">Pityriasis versicolor infection agent</name>
    <name type="synonym">Pityrosporum furfur</name>
    <dbReference type="NCBI Taxonomy" id="55194"/>
    <lineage>
        <taxon>Eukaryota</taxon>
        <taxon>Fungi</taxon>
        <taxon>Dikarya</taxon>
        <taxon>Basidiomycota</taxon>
        <taxon>Ustilaginomycotina</taxon>
        <taxon>Malasseziomycetes</taxon>
        <taxon>Malasseziales</taxon>
        <taxon>Malasseziaceae</taxon>
        <taxon>Malassezia</taxon>
    </lineage>
</organism>
<dbReference type="Pfam" id="PF01937">
    <property type="entry name" value="ARMT1-like_dom"/>
    <property type="match status" value="2"/>
</dbReference>
<keyword evidence="9" id="KW-0663">Pyridoxal phosphate</keyword>
<evidence type="ECO:0000313" key="12">
    <source>
        <dbReference type="EMBL" id="WFD49306.1"/>
    </source>
</evidence>
<dbReference type="InterPro" id="IPR011078">
    <property type="entry name" value="PyrdxlP_homeostasis"/>
</dbReference>
<dbReference type="Proteomes" id="UP000818624">
    <property type="component" value="Chromosome 4"/>
</dbReference>
<dbReference type="NCBIfam" id="TIGR00044">
    <property type="entry name" value="YggS family pyridoxal phosphate-dependent enzyme"/>
    <property type="match status" value="1"/>
</dbReference>
<keyword evidence="7" id="KW-0464">Manganese</keyword>
<dbReference type="InterPro" id="IPR002791">
    <property type="entry name" value="ARMT1-like_metal-bd"/>
</dbReference>
<dbReference type="InterPro" id="IPR001608">
    <property type="entry name" value="Ala_racemase_N"/>
</dbReference>
<evidence type="ECO:0000256" key="9">
    <source>
        <dbReference type="HAMAP-Rule" id="MF_03225"/>
    </source>
</evidence>
<comment type="catalytic activity">
    <reaction evidence="8">
        <text>beta-D-fructose 6-phosphate = dihydroxyacetone + D-glyceraldehyde 3-phosphate</text>
        <dbReference type="Rhea" id="RHEA:28002"/>
        <dbReference type="ChEBI" id="CHEBI:16016"/>
        <dbReference type="ChEBI" id="CHEBI:57634"/>
        <dbReference type="ChEBI" id="CHEBI:59776"/>
    </reaction>
</comment>
<reference evidence="12 13" key="1">
    <citation type="journal article" date="2020" name="Elife">
        <title>Loss of centromere function drives karyotype evolution in closely related Malassezia species.</title>
        <authorList>
            <person name="Sankaranarayanan S.R."/>
            <person name="Ianiri G."/>
            <person name="Coelho M.A."/>
            <person name="Reza M.H."/>
            <person name="Thimmappa B.C."/>
            <person name="Ganguly P."/>
            <person name="Vadnala R.N."/>
            <person name="Sun S."/>
            <person name="Siddharthan R."/>
            <person name="Tellgren-Roth C."/>
            <person name="Dawson T.L."/>
            <person name="Heitman J."/>
            <person name="Sanyal K."/>
        </authorList>
    </citation>
    <scope>NUCLEOTIDE SEQUENCE [LARGE SCALE GENOMIC DNA]</scope>
    <source>
        <strain evidence="12">CBS14141</strain>
    </source>
</reference>
<evidence type="ECO:0000256" key="5">
    <source>
        <dbReference type="ARBA" id="ARBA00022723"/>
    </source>
</evidence>
<dbReference type="PANTHER" id="PTHR12260">
    <property type="entry name" value="DAMAGE-CONTROL PHOSPHATASE ARMT1"/>
    <property type="match status" value="1"/>
</dbReference>
<keyword evidence="5" id="KW-0479">Metal-binding</keyword>
<protein>
    <recommendedName>
        <fullName evidence="9">Pyridoxal phosphate homeostasis protein</fullName>
        <shortName evidence="9">PLP homeostasis protein</shortName>
    </recommendedName>
</protein>
<dbReference type="Gene3D" id="1.20.930.60">
    <property type="match status" value="1"/>
</dbReference>
<comment type="function">
    <text evidence="9">Pyridoxal 5'-phosphate (PLP)-binding protein, which may be involved in intracellular homeostatic regulation of pyridoxal 5'-phosphate (PLP), the active form of vitamin B6.</text>
</comment>
<dbReference type="HAMAP" id="MF_02087">
    <property type="entry name" value="PLP_homeostasis"/>
    <property type="match status" value="1"/>
</dbReference>
<evidence type="ECO:0000256" key="2">
    <source>
        <dbReference type="ARBA" id="ARBA00001936"/>
    </source>
</evidence>
<comment type="cofactor">
    <cofactor evidence="2">
        <name>Mn(2+)</name>
        <dbReference type="ChEBI" id="CHEBI:29035"/>
    </cofactor>
</comment>
<keyword evidence="6" id="KW-0378">Hydrolase</keyword>
<comment type="catalytic activity">
    <reaction evidence="1">
        <text>beta-D-fructose 1-phosphate + H2O = D-fructose + phosphate</text>
        <dbReference type="Rhea" id="RHEA:35603"/>
        <dbReference type="ChEBI" id="CHEBI:15377"/>
        <dbReference type="ChEBI" id="CHEBI:37721"/>
        <dbReference type="ChEBI" id="CHEBI:43474"/>
        <dbReference type="ChEBI" id="CHEBI:138881"/>
    </reaction>
</comment>
<name>A0ABY8EUM8_MALFU</name>
<evidence type="ECO:0000259" key="11">
    <source>
        <dbReference type="Pfam" id="PF01937"/>
    </source>
</evidence>
<dbReference type="PANTHER" id="PTHR12260:SF6">
    <property type="entry name" value="DAMAGE-CONTROL PHOSPHATASE ARMT1"/>
    <property type="match status" value="1"/>
</dbReference>
<comment type="similarity">
    <text evidence="4">Belongs to the damage-control phosphatase family. Sugar phosphate phosphatase III subfamily.</text>
</comment>
<evidence type="ECO:0000313" key="13">
    <source>
        <dbReference type="Proteomes" id="UP000818624"/>
    </source>
</evidence>
<comment type="similarity">
    <text evidence="9">Belongs to the pyridoxal phosphate-binding protein YggS/PROSC family.</text>
</comment>